<feature type="domain" description="Carboxylesterase type B" evidence="2">
    <location>
        <begin position="48"/>
        <end position="404"/>
    </location>
</feature>
<sequence length="553" mass="59137">MAPMVMRWILSCGLLAASHHAFVQGNDGLRPAFNTTSGMFAPYIADSHPDVASFLDIPYAENPTGALRFAPPVAAKPRTANGSVVLAKNLPNGCFQYISTFLQDTIIPDVVTEFLLQKRDHANTTEDCLHLTIYAPKAAVEQAAIGRRSPRQPARDVGYNPKREQKPALPVVVWIHGGGYGFGGNNVPFQLASDWVQRSQEHIVVQVQYRLNFLGFPNAAGMASDEAASQGLNLALLDQRLAVEWVRDNIASVGGDPSRITLWGHSAGGYSVDAYPFAWQSDPIVIGVIANSANAVGLGQSATDSSNHTVFSTAASRLGCGNTSSPAEELACMRAVPSADLKAFIQDGGALADGLAFFPVVDNVTVFSNYTDLLISGRHAHIPLLTGTLTDEGSAVVPADFEGSETATELPPALAPAAQGYKLTTQCTTLQEVRARAESNLTTYQYYYAGNFSNISPRPWLGAYHSSELPLIFGTYDLRGTGSELEHSTSLTMQDRFSAFVKDPVNGLKNGGWLPSTGSAGSPMMEWAADGIVEQSTDIDGLREECVSNGYTV</sequence>
<feature type="chain" id="PRO_5042530498" evidence="1">
    <location>
        <begin position="26"/>
        <end position="553"/>
    </location>
</feature>
<dbReference type="InterPro" id="IPR002018">
    <property type="entry name" value="CarbesteraseB"/>
</dbReference>
<evidence type="ECO:0000259" key="2">
    <source>
        <dbReference type="Pfam" id="PF00135"/>
    </source>
</evidence>
<proteinExistence type="predicted"/>
<keyword evidence="1" id="KW-0732">Signal</keyword>
<comment type="caution">
    <text evidence="3">The sequence shown here is derived from an EMBL/GenBank/DDBJ whole genome shotgun (WGS) entry which is preliminary data.</text>
</comment>
<dbReference type="Pfam" id="PF00135">
    <property type="entry name" value="COesterase"/>
    <property type="match status" value="1"/>
</dbReference>
<keyword evidence="4" id="KW-1185">Reference proteome</keyword>
<dbReference type="SUPFAM" id="SSF53474">
    <property type="entry name" value="alpha/beta-Hydrolases"/>
    <property type="match status" value="1"/>
</dbReference>
<dbReference type="Gene3D" id="3.40.50.1820">
    <property type="entry name" value="alpha/beta hydrolase"/>
    <property type="match status" value="1"/>
</dbReference>
<dbReference type="PANTHER" id="PTHR11559">
    <property type="entry name" value="CARBOXYLESTERASE"/>
    <property type="match status" value="1"/>
</dbReference>
<feature type="signal peptide" evidence="1">
    <location>
        <begin position="1"/>
        <end position="25"/>
    </location>
</feature>
<dbReference type="InterPro" id="IPR050309">
    <property type="entry name" value="Type-B_Carboxylest/Lipase"/>
</dbReference>
<evidence type="ECO:0000313" key="4">
    <source>
        <dbReference type="Proteomes" id="UP001295740"/>
    </source>
</evidence>
<dbReference type="InterPro" id="IPR029058">
    <property type="entry name" value="AB_hydrolase_fold"/>
</dbReference>
<organism evidence="3 4">
    <name type="scientific">Anthostomella pinea</name>
    <dbReference type="NCBI Taxonomy" id="933095"/>
    <lineage>
        <taxon>Eukaryota</taxon>
        <taxon>Fungi</taxon>
        <taxon>Dikarya</taxon>
        <taxon>Ascomycota</taxon>
        <taxon>Pezizomycotina</taxon>
        <taxon>Sordariomycetes</taxon>
        <taxon>Xylariomycetidae</taxon>
        <taxon>Xylariales</taxon>
        <taxon>Xylariaceae</taxon>
        <taxon>Anthostomella</taxon>
    </lineage>
</organism>
<gene>
    <name evidence="3" type="ORF">KHLLAP_LOCUS13115</name>
</gene>
<name>A0AAI8YMF7_9PEZI</name>
<dbReference type="EMBL" id="CAUWAG010000020">
    <property type="protein sequence ID" value="CAJ2512647.1"/>
    <property type="molecule type" value="Genomic_DNA"/>
</dbReference>
<evidence type="ECO:0000256" key="1">
    <source>
        <dbReference type="SAM" id="SignalP"/>
    </source>
</evidence>
<accession>A0AAI8YMF7</accession>
<reference evidence="3" key="1">
    <citation type="submission" date="2023-10" db="EMBL/GenBank/DDBJ databases">
        <authorList>
            <person name="Hackl T."/>
        </authorList>
    </citation>
    <scope>NUCLEOTIDE SEQUENCE</scope>
</reference>
<evidence type="ECO:0000313" key="3">
    <source>
        <dbReference type="EMBL" id="CAJ2512647.1"/>
    </source>
</evidence>
<dbReference type="Proteomes" id="UP001295740">
    <property type="component" value="Unassembled WGS sequence"/>
</dbReference>
<dbReference type="AlphaFoldDB" id="A0AAI8YMF7"/>
<protein>
    <submittedName>
        <fullName evidence="3">Uu.00g007660.m01.CDS01</fullName>
    </submittedName>
</protein>